<evidence type="ECO:0000256" key="1">
    <source>
        <dbReference type="SAM" id="MobiDB-lite"/>
    </source>
</evidence>
<dbReference type="Proteomes" id="UP000024635">
    <property type="component" value="Unassembled WGS sequence"/>
</dbReference>
<accession>A0A016TTI2</accession>
<dbReference type="EMBL" id="JARK01001414">
    <property type="protein sequence ID" value="EYC06031.1"/>
    <property type="molecule type" value="Genomic_DNA"/>
</dbReference>
<gene>
    <name evidence="2" type="primary">Acey_s0078.g1156</name>
    <name evidence="2" type="ORF">Y032_0078g1156</name>
</gene>
<feature type="compositionally biased region" description="Basic and acidic residues" evidence="1">
    <location>
        <begin position="91"/>
        <end position="103"/>
    </location>
</feature>
<sequence length="111" mass="12915">MSLWADIQADSFYFLHRYELVHVRYYRADRDRTDSVRLLLPDTQLLLAADDASAEEHWTQVQTALKAQLDRKLAAVDAPPEAPDQPQADDNSAKDKESRERTTRQALFHYR</sequence>
<keyword evidence="3" id="KW-1185">Reference proteome</keyword>
<feature type="region of interest" description="Disordered" evidence="1">
    <location>
        <begin position="72"/>
        <end position="111"/>
    </location>
</feature>
<comment type="caution">
    <text evidence="2">The sequence shown here is derived from an EMBL/GenBank/DDBJ whole genome shotgun (WGS) entry which is preliminary data.</text>
</comment>
<organism evidence="2 3">
    <name type="scientific">Ancylostoma ceylanicum</name>
    <dbReference type="NCBI Taxonomy" id="53326"/>
    <lineage>
        <taxon>Eukaryota</taxon>
        <taxon>Metazoa</taxon>
        <taxon>Ecdysozoa</taxon>
        <taxon>Nematoda</taxon>
        <taxon>Chromadorea</taxon>
        <taxon>Rhabditida</taxon>
        <taxon>Rhabditina</taxon>
        <taxon>Rhabditomorpha</taxon>
        <taxon>Strongyloidea</taxon>
        <taxon>Ancylostomatidae</taxon>
        <taxon>Ancylostomatinae</taxon>
        <taxon>Ancylostoma</taxon>
    </lineage>
</organism>
<proteinExistence type="predicted"/>
<reference evidence="3" key="1">
    <citation type="journal article" date="2015" name="Nat. Genet.">
        <title>The genome and transcriptome of the zoonotic hookworm Ancylostoma ceylanicum identify infection-specific gene families.</title>
        <authorList>
            <person name="Schwarz E.M."/>
            <person name="Hu Y."/>
            <person name="Antoshechkin I."/>
            <person name="Miller M.M."/>
            <person name="Sternberg P.W."/>
            <person name="Aroian R.V."/>
        </authorList>
    </citation>
    <scope>NUCLEOTIDE SEQUENCE</scope>
    <source>
        <strain evidence="3">HY135</strain>
    </source>
</reference>
<evidence type="ECO:0000313" key="2">
    <source>
        <dbReference type="EMBL" id="EYC06031.1"/>
    </source>
</evidence>
<name>A0A016TTI2_9BILA</name>
<feature type="compositionally biased region" description="Low complexity" evidence="1">
    <location>
        <begin position="75"/>
        <end position="90"/>
    </location>
</feature>
<evidence type="ECO:0000313" key="3">
    <source>
        <dbReference type="Proteomes" id="UP000024635"/>
    </source>
</evidence>
<protein>
    <submittedName>
        <fullName evidence="2">Uncharacterized protein</fullName>
    </submittedName>
</protein>
<dbReference type="STRING" id="53326.A0A016TTI2"/>
<dbReference type="AlphaFoldDB" id="A0A016TTI2"/>